<dbReference type="PRINTS" id="PR01345">
    <property type="entry name" value="CERVTRCPTASE"/>
</dbReference>
<dbReference type="EMBL" id="KZ509855">
    <property type="protein sequence ID" value="PKU33656.1"/>
    <property type="molecule type" value="Genomic_DNA"/>
</dbReference>
<evidence type="ECO:0000313" key="1">
    <source>
        <dbReference type="EMBL" id="PKU33656.1"/>
    </source>
</evidence>
<dbReference type="AlphaFoldDB" id="A0A2I0TIP6"/>
<dbReference type="OrthoDB" id="9367242at2759"/>
<dbReference type="Proteomes" id="UP000233556">
    <property type="component" value="Unassembled WGS sequence"/>
</dbReference>
<sequence length="226" mass="25758">MRKARAYLQSNLARDVKDNKKGFFKYISRKRKTEENVGPLLNEVGALVMEDAEKAELLNAFFASVFTAKVGPQESQTLEGKCKVLHLGRNNPIHRYRLGVLLLENSSAERDLGVLVDNKLTMRQQCALVAKKANGLLGCIKNSVASRSREVILPLYSALVRTHLEYCVQFWAPQFKKDRELLERVQQRTTKMIRGLEHLSNEERLRDLGLFNLEKTEGISSMLINI</sequence>
<protein>
    <recommendedName>
        <fullName evidence="3">Rna-directed dna polymerase from mobile element jockey-like</fullName>
    </recommendedName>
</protein>
<reference evidence="2" key="1">
    <citation type="submission" date="2017-11" db="EMBL/GenBank/DDBJ databases">
        <authorList>
            <person name="Lima N.C."/>
            <person name="Parody-Merino A.M."/>
            <person name="Battley P.F."/>
            <person name="Fidler A.E."/>
            <person name="Prosdocimi F."/>
        </authorList>
    </citation>
    <scope>NUCLEOTIDE SEQUENCE [LARGE SCALE GENOMIC DNA]</scope>
</reference>
<keyword evidence="2" id="KW-1185">Reference proteome</keyword>
<evidence type="ECO:0000313" key="2">
    <source>
        <dbReference type="Proteomes" id="UP000233556"/>
    </source>
</evidence>
<proteinExistence type="predicted"/>
<reference evidence="2" key="2">
    <citation type="submission" date="2017-12" db="EMBL/GenBank/DDBJ databases">
        <title>Genome sequence of the Bar-tailed Godwit (Limosa lapponica baueri).</title>
        <authorList>
            <person name="Lima N.C.B."/>
            <person name="Parody-Merino A.M."/>
            <person name="Battley P.F."/>
            <person name="Fidler A.E."/>
            <person name="Prosdocimi F."/>
        </authorList>
    </citation>
    <scope>NUCLEOTIDE SEQUENCE [LARGE SCALE GENOMIC DNA]</scope>
</reference>
<name>A0A2I0TIP6_LIMLA</name>
<dbReference type="PANTHER" id="PTHR33332">
    <property type="entry name" value="REVERSE TRANSCRIPTASE DOMAIN-CONTAINING PROTEIN"/>
    <property type="match status" value="1"/>
</dbReference>
<evidence type="ECO:0008006" key="3">
    <source>
        <dbReference type="Google" id="ProtNLM"/>
    </source>
</evidence>
<accession>A0A2I0TIP6</accession>
<gene>
    <name evidence="1" type="ORF">llap_16037</name>
</gene>
<organism evidence="1 2">
    <name type="scientific">Limosa lapponica baueri</name>
    <dbReference type="NCBI Taxonomy" id="1758121"/>
    <lineage>
        <taxon>Eukaryota</taxon>
        <taxon>Metazoa</taxon>
        <taxon>Chordata</taxon>
        <taxon>Craniata</taxon>
        <taxon>Vertebrata</taxon>
        <taxon>Euteleostomi</taxon>
        <taxon>Archelosauria</taxon>
        <taxon>Archosauria</taxon>
        <taxon>Dinosauria</taxon>
        <taxon>Saurischia</taxon>
        <taxon>Theropoda</taxon>
        <taxon>Coelurosauria</taxon>
        <taxon>Aves</taxon>
        <taxon>Neognathae</taxon>
        <taxon>Neoaves</taxon>
        <taxon>Charadriiformes</taxon>
        <taxon>Scolopacidae</taxon>
        <taxon>Limosa</taxon>
    </lineage>
</organism>